<dbReference type="FunFam" id="3.40.50.300:FF:001801">
    <property type="entry name" value="Putative arsenical pump-driving ATPase"/>
    <property type="match status" value="1"/>
</dbReference>
<feature type="domain" description="ArsA/GET3 Anion-transporting ATPase-like" evidence="9">
    <location>
        <begin position="1"/>
        <end position="302"/>
    </location>
</feature>
<reference evidence="11 12" key="1">
    <citation type="submission" date="2019-06" db="EMBL/GenBank/DDBJ databases">
        <title>Genome sequence of Litorilinea aerophila BAA-2444.</title>
        <authorList>
            <person name="Maclea K.S."/>
            <person name="Maurais E.G."/>
            <person name="Iannazzi L.C."/>
        </authorList>
    </citation>
    <scope>NUCLEOTIDE SEQUENCE [LARGE SCALE GENOMIC DNA]</scope>
    <source>
        <strain evidence="11 12">ATCC BAA-2444</strain>
    </source>
</reference>
<dbReference type="GO" id="GO:0015446">
    <property type="term" value="F:ATPase-coupled arsenite transmembrane transporter activity"/>
    <property type="evidence" value="ECO:0007669"/>
    <property type="project" value="UniProtKB-EC"/>
</dbReference>
<accession>A0A540VM67</accession>
<evidence type="ECO:0000256" key="1">
    <source>
        <dbReference type="ARBA" id="ARBA00011040"/>
    </source>
</evidence>
<dbReference type="Gene3D" id="2.60.40.790">
    <property type="match status" value="1"/>
</dbReference>
<keyword evidence="4" id="KW-0059">Arsenical resistance</keyword>
<dbReference type="InterPro" id="IPR025723">
    <property type="entry name" value="ArsA/GET3_ATPase-like"/>
</dbReference>
<sequence length="423" mass="47884">MRILLYTGKGGVGKTSVSGATALRCAELGYRTAVLSTDPAHSLGDSFETPIGNELTQLAPNLWGQEIDLLNQMDKYWGRVQAYLNALFAWQGMDELVAEEASVLPGMEELASLMQITYLADTGDFDVIVIDAAPTGATLQLLSFPDMARWYIEKIFPFQRKTIQIARPVMRRLSDMPLPDDDVFDSIEELVSYLERMSGLLSDPQVSSVRVVLNPEKMVVKEAQRAYTYLNLYGYSVDSVIANRLFPPSITDQYFDTWKKAQQANMELVRECFHPLPIFEIPFFPQEVAGVEMLQRMATTLFGEKAVRGGDGDPTRHFYMGKPQEIFRQDGYYILSIPLPLVEREEVHLHRSIFDELVIRIGNWKRNIALPYGLAKLEVAGARYEADRLNILFQAEEEEEIPPEALQTTPWQSLKARLRGRSG</sequence>
<dbReference type="PANTHER" id="PTHR10803">
    <property type="entry name" value="ARSENICAL PUMP-DRIVING ATPASE ARSENITE-TRANSLOCATING ATPASE"/>
    <property type="match status" value="1"/>
</dbReference>
<dbReference type="OrthoDB" id="9780677at2"/>
<evidence type="ECO:0000256" key="2">
    <source>
        <dbReference type="ARBA" id="ARBA00022741"/>
    </source>
</evidence>
<dbReference type="EC" id="7.3.2.7" evidence="8"/>
<dbReference type="Proteomes" id="UP000317371">
    <property type="component" value="Unassembled WGS sequence"/>
</dbReference>
<dbReference type="Pfam" id="PF02374">
    <property type="entry name" value="ArsA_ATPase"/>
    <property type="match status" value="1"/>
</dbReference>
<dbReference type="Gene3D" id="3.40.50.300">
    <property type="entry name" value="P-loop containing nucleotide triphosphate hydrolases"/>
    <property type="match status" value="1"/>
</dbReference>
<dbReference type="InterPro" id="IPR027417">
    <property type="entry name" value="P-loop_NTPase"/>
</dbReference>
<dbReference type="InterPro" id="IPR008978">
    <property type="entry name" value="HSP20-like_chaperone"/>
</dbReference>
<comment type="similarity">
    <text evidence="1">Belongs to the arsA ATPase family.</text>
</comment>
<keyword evidence="5" id="KW-1278">Translocase</keyword>
<protein>
    <recommendedName>
        <fullName evidence="8">arsenite-transporting ATPase</fullName>
        <ecNumber evidence="8">7.3.2.7</ecNumber>
    </recommendedName>
</protein>
<evidence type="ECO:0000259" key="9">
    <source>
        <dbReference type="Pfam" id="PF02374"/>
    </source>
</evidence>
<evidence type="ECO:0000256" key="5">
    <source>
        <dbReference type="ARBA" id="ARBA00022967"/>
    </source>
</evidence>
<gene>
    <name evidence="11" type="ORF">FKZ61_00305</name>
</gene>
<dbReference type="PANTHER" id="PTHR10803:SF3">
    <property type="entry name" value="ATPASE GET3"/>
    <property type="match status" value="1"/>
</dbReference>
<evidence type="ECO:0000256" key="8">
    <source>
        <dbReference type="ARBA" id="ARBA00066752"/>
    </source>
</evidence>
<name>A0A540VM67_9CHLR</name>
<dbReference type="SUPFAM" id="SSF52540">
    <property type="entry name" value="P-loop containing nucleoside triphosphate hydrolases"/>
    <property type="match status" value="1"/>
</dbReference>
<dbReference type="Pfam" id="PF17886">
    <property type="entry name" value="ArsA_HSP20"/>
    <property type="match status" value="1"/>
</dbReference>
<proteinExistence type="inferred from homology"/>
<keyword evidence="2" id="KW-0547">Nucleotide-binding</keyword>
<dbReference type="EMBL" id="VIGC01000001">
    <property type="protein sequence ID" value="TQE97859.1"/>
    <property type="molecule type" value="Genomic_DNA"/>
</dbReference>
<comment type="caution">
    <text evidence="11">The sequence shown here is derived from an EMBL/GenBank/DDBJ whole genome shotgun (WGS) entry which is preliminary data.</text>
</comment>
<comment type="function">
    <text evidence="7">Anion-transporting ATPase. Catalyzes the extrusion of arsenite.</text>
</comment>
<dbReference type="InParanoid" id="A0A540VM67"/>
<dbReference type="NCBIfam" id="TIGR00345">
    <property type="entry name" value="GET3_arsA_TRC40"/>
    <property type="match status" value="1"/>
</dbReference>
<evidence type="ECO:0000259" key="10">
    <source>
        <dbReference type="Pfam" id="PF17886"/>
    </source>
</evidence>
<feature type="domain" description="ArsA HSP20-like" evidence="10">
    <location>
        <begin position="330"/>
        <end position="393"/>
    </location>
</feature>
<dbReference type="InterPro" id="IPR040612">
    <property type="entry name" value="ArsA_HSP20-like"/>
</dbReference>
<dbReference type="CDD" id="cd02035">
    <property type="entry name" value="ArsA"/>
    <property type="match status" value="1"/>
</dbReference>
<dbReference type="GO" id="GO:0016887">
    <property type="term" value="F:ATP hydrolysis activity"/>
    <property type="evidence" value="ECO:0007669"/>
    <property type="project" value="InterPro"/>
</dbReference>
<evidence type="ECO:0000256" key="6">
    <source>
        <dbReference type="ARBA" id="ARBA00052296"/>
    </source>
</evidence>
<comment type="catalytic activity">
    <reaction evidence="6">
        <text>arsenite(in) + ATP + H2O = arsenite(out) + ADP + phosphate + H(+)</text>
        <dbReference type="Rhea" id="RHEA:11348"/>
        <dbReference type="ChEBI" id="CHEBI:15377"/>
        <dbReference type="ChEBI" id="CHEBI:15378"/>
        <dbReference type="ChEBI" id="CHEBI:29242"/>
        <dbReference type="ChEBI" id="CHEBI:30616"/>
        <dbReference type="ChEBI" id="CHEBI:43474"/>
        <dbReference type="ChEBI" id="CHEBI:456216"/>
        <dbReference type="EC" id="7.3.2.7"/>
    </reaction>
</comment>
<evidence type="ECO:0000313" key="12">
    <source>
        <dbReference type="Proteomes" id="UP000317371"/>
    </source>
</evidence>
<keyword evidence="3" id="KW-0067">ATP-binding</keyword>
<evidence type="ECO:0000313" key="11">
    <source>
        <dbReference type="EMBL" id="TQE97859.1"/>
    </source>
</evidence>
<organism evidence="11 12">
    <name type="scientific">Litorilinea aerophila</name>
    <dbReference type="NCBI Taxonomy" id="1204385"/>
    <lineage>
        <taxon>Bacteria</taxon>
        <taxon>Bacillati</taxon>
        <taxon>Chloroflexota</taxon>
        <taxon>Caldilineae</taxon>
        <taxon>Caldilineales</taxon>
        <taxon>Caldilineaceae</taxon>
        <taxon>Litorilinea</taxon>
    </lineage>
</organism>
<dbReference type="AlphaFoldDB" id="A0A540VM67"/>
<dbReference type="GO" id="GO:0005524">
    <property type="term" value="F:ATP binding"/>
    <property type="evidence" value="ECO:0007669"/>
    <property type="project" value="UniProtKB-KW"/>
</dbReference>
<evidence type="ECO:0000256" key="4">
    <source>
        <dbReference type="ARBA" id="ARBA00022849"/>
    </source>
</evidence>
<evidence type="ECO:0000256" key="7">
    <source>
        <dbReference type="ARBA" id="ARBA00059736"/>
    </source>
</evidence>
<evidence type="ECO:0000256" key="3">
    <source>
        <dbReference type="ARBA" id="ARBA00022840"/>
    </source>
</evidence>
<keyword evidence="12" id="KW-1185">Reference proteome</keyword>
<dbReference type="RefSeq" id="WP_141608072.1">
    <property type="nucleotide sequence ID" value="NZ_VIGC02000001.1"/>
</dbReference>
<dbReference type="InterPro" id="IPR016300">
    <property type="entry name" value="ATPase_ArsA/GET3"/>
</dbReference>